<evidence type="ECO:0000256" key="9">
    <source>
        <dbReference type="ARBA" id="ARBA00022898"/>
    </source>
</evidence>
<dbReference type="InterPro" id="IPR005861">
    <property type="entry name" value="HisP_aminotrans"/>
</dbReference>
<dbReference type="UniPathway" id="UPA00031">
    <property type="reaction ID" value="UER00012"/>
</dbReference>
<dbReference type="InterPro" id="IPR004839">
    <property type="entry name" value="Aminotransferase_I/II_large"/>
</dbReference>
<dbReference type="STRING" id="1123010.SAMN02745724_01020"/>
<dbReference type="Proteomes" id="UP000198862">
    <property type="component" value="Unassembled WGS sequence"/>
</dbReference>
<evidence type="ECO:0000256" key="11">
    <source>
        <dbReference type="ARBA" id="ARBA00047481"/>
    </source>
</evidence>
<evidence type="ECO:0000256" key="6">
    <source>
        <dbReference type="ARBA" id="ARBA00022576"/>
    </source>
</evidence>
<name>A0A1I1GS94_9GAMM</name>
<dbReference type="InterPro" id="IPR015424">
    <property type="entry name" value="PyrdxlP-dep_Trfase"/>
</dbReference>
<dbReference type="PANTHER" id="PTHR42885">
    <property type="entry name" value="HISTIDINOL-PHOSPHATE AMINOTRANSFERASE-RELATED"/>
    <property type="match status" value="1"/>
</dbReference>
<evidence type="ECO:0000256" key="7">
    <source>
        <dbReference type="ARBA" id="ARBA00022605"/>
    </source>
</evidence>
<keyword evidence="8 14" id="KW-0808">Transferase</keyword>
<evidence type="ECO:0000256" key="12">
    <source>
        <dbReference type="RuleBase" id="RU003693"/>
    </source>
</evidence>
<evidence type="ECO:0000313" key="15">
    <source>
        <dbReference type="Proteomes" id="UP000198862"/>
    </source>
</evidence>
<evidence type="ECO:0000313" key="14">
    <source>
        <dbReference type="EMBL" id="SFC14689.1"/>
    </source>
</evidence>
<dbReference type="Pfam" id="PF00155">
    <property type="entry name" value="Aminotran_1_2"/>
    <property type="match status" value="1"/>
</dbReference>
<keyword evidence="7" id="KW-0028">Amino-acid biosynthesis</keyword>
<dbReference type="InterPro" id="IPR015421">
    <property type="entry name" value="PyrdxlP-dep_Trfase_major"/>
</dbReference>
<dbReference type="GO" id="GO:0000105">
    <property type="term" value="P:L-histidine biosynthetic process"/>
    <property type="evidence" value="ECO:0007669"/>
    <property type="project" value="UniProtKB-UniPathway"/>
</dbReference>
<comment type="catalytic activity">
    <reaction evidence="11">
        <text>L-histidinol phosphate + 2-oxoglutarate = 3-(imidazol-4-yl)-2-oxopropyl phosphate + L-glutamate</text>
        <dbReference type="Rhea" id="RHEA:23744"/>
        <dbReference type="ChEBI" id="CHEBI:16810"/>
        <dbReference type="ChEBI" id="CHEBI:29985"/>
        <dbReference type="ChEBI" id="CHEBI:57766"/>
        <dbReference type="ChEBI" id="CHEBI:57980"/>
        <dbReference type="EC" id="2.6.1.9"/>
    </reaction>
</comment>
<dbReference type="EMBL" id="FOLO01000005">
    <property type="protein sequence ID" value="SFC14689.1"/>
    <property type="molecule type" value="Genomic_DNA"/>
</dbReference>
<sequence length="355" mass="39458">MSKFLPDYIDKLTAYSSAKSEKLTGTTWLNANENPYAQNITLSIDDLNRYPEPQPEAVIQRYAQYAKVETNQVLMTRGADEGIELLIRTFCESAKDSIAIFLPTYGMYKVSAQSHNIAINALSQESLQTSTISELASQIGDSKLVFICNPNNPTGALVTTKRLENLSDALPDNTILVVDEAYIEFCSEYDNSQLINTRKNVVILRTLSKAFALAGLRCGFTLAPTTILSAMKKVLAPYPVSSVVASIAKNALGNDSISSMRRQVVILNKLKQELIDWLKTSSHVSQVLSGEGNFVTLKLKNKQSMQVSSEMGLIMRPFTLFDSQHWLRISIGNNTELDQVKTWLESLNKIQSSKR</sequence>
<dbReference type="GO" id="GO:0004400">
    <property type="term" value="F:histidinol-phosphate transaminase activity"/>
    <property type="evidence" value="ECO:0007669"/>
    <property type="project" value="UniProtKB-EC"/>
</dbReference>
<keyword evidence="15" id="KW-1185">Reference proteome</keyword>
<evidence type="ECO:0000256" key="3">
    <source>
        <dbReference type="ARBA" id="ARBA00007970"/>
    </source>
</evidence>
<dbReference type="InterPro" id="IPR015422">
    <property type="entry name" value="PyrdxlP-dep_Trfase_small"/>
</dbReference>
<evidence type="ECO:0000256" key="4">
    <source>
        <dbReference type="ARBA" id="ARBA00011738"/>
    </source>
</evidence>
<comment type="pathway">
    <text evidence="2">Amino-acid biosynthesis; L-histidine biosynthesis; L-histidine from 5-phospho-alpha-D-ribose 1-diphosphate: step 7/9.</text>
</comment>
<feature type="domain" description="Aminotransferase class I/classII large" evidence="13">
    <location>
        <begin position="28"/>
        <end position="339"/>
    </location>
</feature>
<comment type="similarity">
    <text evidence="3">Belongs to the class-II pyridoxal-phosphate-dependent aminotransferase family. Histidinol-phosphate aminotransferase subfamily.</text>
</comment>
<dbReference type="AlphaFoldDB" id="A0A1I1GS94"/>
<comment type="cofactor">
    <cofactor evidence="1 12">
        <name>pyridoxal 5'-phosphate</name>
        <dbReference type="ChEBI" id="CHEBI:597326"/>
    </cofactor>
</comment>
<dbReference type="Gene3D" id="3.40.640.10">
    <property type="entry name" value="Type I PLP-dependent aspartate aminotransferase-like (Major domain)"/>
    <property type="match status" value="1"/>
</dbReference>
<gene>
    <name evidence="14" type="ORF">SAMN02745724_01020</name>
</gene>
<dbReference type="PANTHER" id="PTHR42885:SF2">
    <property type="entry name" value="HISTIDINOL-PHOSPHATE AMINOTRANSFERASE"/>
    <property type="match status" value="1"/>
</dbReference>
<dbReference type="EC" id="2.6.1.9" evidence="5"/>
<dbReference type="NCBIfam" id="TIGR01141">
    <property type="entry name" value="hisC"/>
    <property type="match status" value="1"/>
</dbReference>
<keyword evidence="10" id="KW-0368">Histidine biosynthesis</keyword>
<comment type="subunit">
    <text evidence="4">Homodimer.</text>
</comment>
<dbReference type="RefSeq" id="WP_091980952.1">
    <property type="nucleotide sequence ID" value="NZ_FOLO01000005.1"/>
</dbReference>
<evidence type="ECO:0000259" key="13">
    <source>
        <dbReference type="Pfam" id="PF00155"/>
    </source>
</evidence>
<keyword evidence="6 14" id="KW-0032">Aminotransferase</keyword>
<proteinExistence type="inferred from homology"/>
<evidence type="ECO:0000256" key="1">
    <source>
        <dbReference type="ARBA" id="ARBA00001933"/>
    </source>
</evidence>
<evidence type="ECO:0000256" key="2">
    <source>
        <dbReference type="ARBA" id="ARBA00005011"/>
    </source>
</evidence>
<dbReference type="GO" id="GO:0030170">
    <property type="term" value="F:pyridoxal phosphate binding"/>
    <property type="evidence" value="ECO:0007669"/>
    <property type="project" value="InterPro"/>
</dbReference>
<dbReference type="OrthoDB" id="9813612at2"/>
<keyword evidence="9 12" id="KW-0663">Pyridoxal phosphate</keyword>
<dbReference type="SUPFAM" id="SSF53383">
    <property type="entry name" value="PLP-dependent transferases"/>
    <property type="match status" value="1"/>
</dbReference>
<dbReference type="InterPro" id="IPR001917">
    <property type="entry name" value="Aminotrans_II_pyridoxalP_BS"/>
</dbReference>
<reference evidence="14 15" key="1">
    <citation type="submission" date="2016-10" db="EMBL/GenBank/DDBJ databases">
        <authorList>
            <person name="de Groot N.N."/>
        </authorList>
    </citation>
    <scope>NUCLEOTIDE SEQUENCE [LARGE SCALE GENOMIC DNA]</scope>
    <source>
        <strain evidence="14 15">DSM 6059</strain>
    </source>
</reference>
<protein>
    <recommendedName>
        <fullName evidence="5">histidinol-phosphate transaminase</fullName>
        <ecNumber evidence="5">2.6.1.9</ecNumber>
    </recommendedName>
</protein>
<evidence type="ECO:0000256" key="10">
    <source>
        <dbReference type="ARBA" id="ARBA00023102"/>
    </source>
</evidence>
<organism evidence="14 15">
    <name type="scientific">Pseudoalteromonas denitrificans DSM 6059</name>
    <dbReference type="NCBI Taxonomy" id="1123010"/>
    <lineage>
        <taxon>Bacteria</taxon>
        <taxon>Pseudomonadati</taxon>
        <taxon>Pseudomonadota</taxon>
        <taxon>Gammaproteobacteria</taxon>
        <taxon>Alteromonadales</taxon>
        <taxon>Pseudoalteromonadaceae</taxon>
        <taxon>Pseudoalteromonas</taxon>
    </lineage>
</organism>
<dbReference type="PROSITE" id="PS00599">
    <property type="entry name" value="AA_TRANSFER_CLASS_2"/>
    <property type="match status" value="1"/>
</dbReference>
<dbReference type="Gene3D" id="3.90.1150.10">
    <property type="entry name" value="Aspartate Aminotransferase, domain 1"/>
    <property type="match status" value="1"/>
</dbReference>
<dbReference type="CDD" id="cd00609">
    <property type="entry name" value="AAT_like"/>
    <property type="match status" value="1"/>
</dbReference>
<evidence type="ECO:0000256" key="5">
    <source>
        <dbReference type="ARBA" id="ARBA00012748"/>
    </source>
</evidence>
<evidence type="ECO:0000256" key="8">
    <source>
        <dbReference type="ARBA" id="ARBA00022679"/>
    </source>
</evidence>
<accession>A0A1I1GS94</accession>